<dbReference type="OrthoDB" id="3366659at2759"/>
<accession>A0A067SRY8</accession>
<keyword evidence="3" id="KW-0472">Membrane</keyword>
<evidence type="ECO:0000256" key="3">
    <source>
        <dbReference type="SAM" id="Phobius"/>
    </source>
</evidence>
<sequence>MDTSALSTIGLGTLTISASSALITGVYTIFRKQPQSGIIVGVAALNSGITAATFFTCREYVVSPALVHFAPWLQYARRRRELGIDLSTPTEPGSLLDLHTNKLLDSALSGAITGGMLRGIRSGRRAILPGMVMTGVACSFLQYGYNELSIMRLRYIAKLNEEDRAAVTVPSSKPRTAIPDRSEPSTTSPSAVQLFLSMIGVRPLSDEEYLAKMKRTRNAYLKRIAELELQKEEEKVLKELDKS</sequence>
<proteinExistence type="predicted"/>
<dbReference type="EMBL" id="KL142385">
    <property type="protein sequence ID" value="KDR73651.1"/>
    <property type="molecule type" value="Genomic_DNA"/>
</dbReference>
<keyword evidence="3" id="KW-0812">Transmembrane</keyword>
<dbReference type="AlphaFoldDB" id="A0A067SRY8"/>
<dbReference type="Proteomes" id="UP000027222">
    <property type="component" value="Unassembled WGS sequence"/>
</dbReference>
<evidence type="ECO:0000256" key="2">
    <source>
        <dbReference type="SAM" id="MobiDB-lite"/>
    </source>
</evidence>
<protein>
    <submittedName>
        <fullName evidence="4">Uncharacterized protein</fullName>
    </submittedName>
</protein>
<evidence type="ECO:0000256" key="1">
    <source>
        <dbReference type="SAM" id="Coils"/>
    </source>
</evidence>
<feature type="coiled-coil region" evidence="1">
    <location>
        <begin position="210"/>
        <end position="242"/>
    </location>
</feature>
<feature type="region of interest" description="Disordered" evidence="2">
    <location>
        <begin position="167"/>
        <end position="189"/>
    </location>
</feature>
<gene>
    <name evidence="4" type="ORF">GALMADRAFT_251427</name>
</gene>
<keyword evidence="3" id="KW-1133">Transmembrane helix</keyword>
<reference evidence="5" key="1">
    <citation type="journal article" date="2014" name="Proc. Natl. Acad. Sci. U.S.A.">
        <title>Extensive sampling of basidiomycete genomes demonstrates inadequacy of the white-rot/brown-rot paradigm for wood decay fungi.</title>
        <authorList>
            <person name="Riley R."/>
            <person name="Salamov A.A."/>
            <person name="Brown D.W."/>
            <person name="Nagy L.G."/>
            <person name="Floudas D."/>
            <person name="Held B.W."/>
            <person name="Levasseur A."/>
            <person name="Lombard V."/>
            <person name="Morin E."/>
            <person name="Otillar R."/>
            <person name="Lindquist E.A."/>
            <person name="Sun H."/>
            <person name="LaButti K.M."/>
            <person name="Schmutz J."/>
            <person name="Jabbour D."/>
            <person name="Luo H."/>
            <person name="Baker S.E."/>
            <person name="Pisabarro A.G."/>
            <person name="Walton J.D."/>
            <person name="Blanchette R.A."/>
            <person name="Henrissat B."/>
            <person name="Martin F."/>
            <person name="Cullen D."/>
            <person name="Hibbett D.S."/>
            <person name="Grigoriev I.V."/>
        </authorList>
    </citation>
    <scope>NUCLEOTIDE SEQUENCE [LARGE SCALE GENOMIC DNA]</scope>
    <source>
        <strain evidence="5">CBS 339.88</strain>
    </source>
</reference>
<feature type="transmembrane region" description="Helical" evidence="3">
    <location>
        <begin position="6"/>
        <end position="30"/>
    </location>
</feature>
<dbReference type="PANTHER" id="PTHR41390">
    <property type="entry name" value="CHROMOSOME 7, WHOLE GENOME SHOTGUN SEQUENCE"/>
    <property type="match status" value="1"/>
</dbReference>
<keyword evidence="5" id="KW-1185">Reference proteome</keyword>
<organism evidence="4 5">
    <name type="scientific">Galerina marginata (strain CBS 339.88)</name>
    <dbReference type="NCBI Taxonomy" id="685588"/>
    <lineage>
        <taxon>Eukaryota</taxon>
        <taxon>Fungi</taxon>
        <taxon>Dikarya</taxon>
        <taxon>Basidiomycota</taxon>
        <taxon>Agaricomycotina</taxon>
        <taxon>Agaricomycetes</taxon>
        <taxon>Agaricomycetidae</taxon>
        <taxon>Agaricales</taxon>
        <taxon>Agaricineae</taxon>
        <taxon>Strophariaceae</taxon>
        <taxon>Galerina</taxon>
    </lineage>
</organism>
<dbReference type="STRING" id="685588.A0A067SRY8"/>
<evidence type="ECO:0000313" key="4">
    <source>
        <dbReference type="EMBL" id="KDR73651.1"/>
    </source>
</evidence>
<keyword evidence="1" id="KW-0175">Coiled coil</keyword>
<evidence type="ECO:0000313" key="5">
    <source>
        <dbReference type="Proteomes" id="UP000027222"/>
    </source>
</evidence>
<name>A0A067SRY8_GALM3</name>
<dbReference type="PANTHER" id="PTHR41390:SF1">
    <property type="entry name" value="NADH-UBIQUINONE OXIDOREDUCTASE 213 KDA SUBUNIT"/>
    <property type="match status" value="1"/>
</dbReference>
<feature type="transmembrane region" description="Helical" evidence="3">
    <location>
        <begin position="126"/>
        <end position="145"/>
    </location>
</feature>
<dbReference type="HOGENOM" id="CLU_083703_0_0_1"/>